<protein>
    <submittedName>
        <fullName evidence="1">Uncharacterized protein</fullName>
    </submittedName>
</protein>
<name>A0A165YYF9_9EURY</name>
<accession>A0A165YYF9</accession>
<reference evidence="1 2" key="1">
    <citation type="submission" date="2016-04" db="EMBL/GenBank/DDBJ databases">
        <title>Genome sequence of Methanobrevibacter filiformis DSM 11501.</title>
        <authorList>
            <person name="Poehlein A."/>
            <person name="Seedorf H."/>
            <person name="Daniel R."/>
        </authorList>
    </citation>
    <scope>NUCLEOTIDE SEQUENCE [LARGE SCALE GENOMIC DNA]</scope>
    <source>
        <strain evidence="1 2">DSM 11501</strain>
    </source>
</reference>
<gene>
    <name evidence="1" type="ORF">MBFIL_19230</name>
</gene>
<dbReference type="AlphaFoldDB" id="A0A165YYF9"/>
<evidence type="ECO:0000313" key="1">
    <source>
        <dbReference type="EMBL" id="KZX10028.1"/>
    </source>
</evidence>
<organism evidence="1 2">
    <name type="scientific">Methanobrevibacter filiformis</name>
    <dbReference type="NCBI Taxonomy" id="55758"/>
    <lineage>
        <taxon>Archaea</taxon>
        <taxon>Methanobacteriati</taxon>
        <taxon>Methanobacteriota</taxon>
        <taxon>Methanomada group</taxon>
        <taxon>Methanobacteria</taxon>
        <taxon>Methanobacteriales</taxon>
        <taxon>Methanobacteriaceae</taxon>
        <taxon>Methanobrevibacter</taxon>
    </lineage>
</organism>
<evidence type="ECO:0000313" key="2">
    <source>
        <dbReference type="Proteomes" id="UP000077066"/>
    </source>
</evidence>
<proteinExistence type="predicted"/>
<dbReference type="PATRIC" id="fig|55758.3.peg.2143"/>
<sequence length="164" mass="18631">MGLFDSFDDIFEDYNEKLGEFSDVTGFNELSDILKGLRNDHKVLIDLSVICTVDTKEGAYNVDIGDDNMSFILNAQKGFSSPPLMYFPPFTKLLSISTFKNVYGLVEEVYVLNSGHRLTDTEYASIYLSDIGQQLNFNVEDFDKNLPLPVVDEISFFRRSSIIH</sequence>
<dbReference type="Proteomes" id="UP000077066">
    <property type="component" value="Unassembled WGS sequence"/>
</dbReference>
<keyword evidence="2" id="KW-1185">Reference proteome</keyword>
<dbReference type="EMBL" id="LWMT01000291">
    <property type="protein sequence ID" value="KZX10028.1"/>
    <property type="molecule type" value="Genomic_DNA"/>
</dbReference>
<comment type="caution">
    <text evidence="1">The sequence shown here is derived from an EMBL/GenBank/DDBJ whole genome shotgun (WGS) entry which is preliminary data.</text>
</comment>
<dbReference type="RefSeq" id="WP_066974031.1">
    <property type="nucleotide sequence ID" value="NZ_LWMT01000291.1"/>
</dbReference>